<dbReference type="PANTHER" id="PTHR36766">
    <property type="entry name" value="PLANT BROAD-SPECTRUM MILDEW RESISTANCE PROTEIN RPW8"/>
    <property type="match status" value="1"/>
</dbReference>
<dbReference type="STRING" id="3476.A0A2P5DLR4"/>
<evidence type="ECO:0000256" key="1">
    <source>
        <dbReference type="ARBA" id="ARBA00022821"/>
    </source>
</evidence>
<dbReference type="Proteomes" id="UP000237105">
    <property type="component" value="Unassembled WGS sequence"/>
</dbReference>
<evidence type="ECO:0000313" key="3">
    <source>
        <dbReference type="Proteomes" id="UP000237105"/>
    </source>
</evidence>
<dbReference type="GO" id="GO:0006952">
    <property type="term" value="P:defense response"/>
    <property type="evidence" value="ECO:0007669"/>
    <property type="project" value="UniProtKB-KW"/>
</dbReference>
<keyword evidence="1" id="KW-0611">Plant defense</keyword>
<dbReference type="SUPFAM" id="SSF52058">
    <property type="entry name" value="L domain-like"/>
    <property type="match status" value="1"/>
</dbReference>
<comment type="caution">
    <text evidence="2">The sequence shown here is derived from an EMBL/GenBank/DDBJ whole genome shotgun (WGS) entry which is preliminary data.</text>
</comment>
<proteinExistence type="predicted"/>
<accession>A0A2P5DLR4</accession>
<gene>
    <name evidence="2" type="ORF">PanWU01x14_050630</name>
</gene>
<organism evidence="2 3">
    <name type="scientific">Parasponia andersonii</name>
    <name type="common">Sponia andersonii</name>
    <dbReference type="NCBI Taxonomy" id="3476"/>
    <lineage>
        <taxon>Eukaryota</taxon>
        <taxon>Viridiplantae</taxon>
        <taxon>Streptophyta</taxon>
        <taxon>Embryophyta</taxon>
        <taxon>Tracheophyta</taxon>
        <taxon>Spermatophyta</taxon>
        <taxon>Magnoliopsida</taxon>
        <taxon>eudicotyledons</taxon>
        <taxon>Gunneridae</taxon>
        <taxon>Pentapetalae</taxon>
        <taxon>rosids</taxon>
        <taxon>fabids</taxon>
        <taxon>Rosales</taxon>
        <taxon>Cannabaceae</taxon>
        <taxon>Parasponia</taxon>
    </lineage>
</organism>
<sequence>EEGLVLDTTCWNPFKLTSSNKASSSSSSSSTTFVYPSLRELWLLELQGLYGWWKVRMYTLALLLPFLSELVTTDFSYSLLPTPKALSSPPLSKLKNLCIVGIDKLSGKDIWEIEWRFLESLRLLRLDCLPKLTNLPPPLLQIINLQELHIWRCGMKNIDGIEAFQYLEKLVIRVCPNLESLPKGISSLKNLATLVIEDCPTLIQRCNKKTGADWDKIAHIPKIHLGPFSGR</sequence>
<feature type="non-terminal residue" evidence="2">
    <location>
        <position position="1"/>
    </location>
</feature>
<dbReference type="AlphaFoldDB" id="A0A2P5DLR4"/>
<protein>
    <submittedName>
        <fullName evidence="2">LRR domain containing protein</fullName>
    </submittedName>
</protein>
<evidence type="ECO:0000313" key="2">
    <source>
        <dbReference type="EMBL" id="PON74231.1"/>
    </source>
</evidence>
<dbReference type="OrthoDB" id="1928346at2759"/>
<dbReference type="Gene3D" id="3.80.10.10">
    <property type="entry name" value="Ribonuclease Inhibitor"/>
    <property type="match status" value="1"/>
</dbReference>
<dbReference type="EMBL" id="JXTB01000029">
    <property type="protein sequence ID" value="PON74231.1"/>
    <property type="molecule type" value="Genomic_DNA"/>
</dbReference>
<name>A0A2P5DLR4_PARAD</name>
<keyword evidence="3" id="KW-1185">Reference proteome</keyword>
<reference evidence="3" key="1">
    <citation type="submission" date="2016-06" db="EMBL/GenBank/DDBJ databases">
        <title>Parallel loss of symbiosis genes in relatives of nitrogen-fixing non-legume Parasponia.</title>
        <authorList>
            <person name="Van Velzen R."/>
            <person name="Holmer R."/>
            <person name="Bu F."/>
            <person name="Rutten L."/>
            <person name="Van Zeijl A."/>
            <person name="Liu W."/>
            <person name="Santuari L."/>
            <person name="Cao Q."/>
            <person name="Sharma T."/>
            <person name="Shen D."/>
            <person name="Roswanjaya Y."/>
            <person name="Wardhani T."/>
            <person name="Kalhor M.S."/>
            <person name="Jansen J."/>
            <person name="Van den Hoogen J."/>
            <person name="Gungor B."/>
            <person name="Hartog M."/>
            <person name="Hontelez J."/>
            <person name="Verver J."/>
            <person name="Yang W.-C."/>
            <person name="Schijlen E."/>
            <person name="Repin R."/>
            <person name="Schilthuizen M."/>
            <person name="Schranz E."/>
            <person name="Heidstra R."/>
            <person name="Miyata K."/>
            <person name="Fedorova E."/>
            <person name="Kohlen W."/>
            <person name="Bisseling T."/>
            <person name="Smit S."/>
            <person name="Geurts R."/>
        </authorList>
    </citation>
    <scope>NUCLEOTIDE SEQUENCE [LARGE SCALE GENOMIC DNA]</scope>
    <source>
        <strain evidence="3">cv. WU1-14</strain>
    </source>
</reference>
<dbReference type="PANTHER" id="PTHR36766:SF70">
    <property type="entry name" value="DISEASE RESISTANCE PROTEIN RGA4"/>
    <property type="match status" value="1"/>
</dbReference>
<dbReference type="InterPro" id="IPR032675">
    <property type="entry name" value="LRR_dom_sf"/>
</dbReference>